<organism evidence="3 4">
    <name type="scientific">Vicia faba</name>
    <name type="common">Broad bean</name>
    <name type="synonym">Faba vulgaris</name>
    <dbReference type="NCBI Taxonomy" id="3906"/>
    <lineage>
        <taxon>Eukaryota</taxon>
        <taxon>Viridiplantae</taxon>
        <taxon>Streptophyta</taxon>
        <taxon>Embryophyta</taxon>
        <taxon>Tracheophyta</taxon>
        <taxon>Spermatophyta</taxon>
        <taxon>Magnoliopsida</taxon>
        <taxon>eudicotyledons</taxon>
        <taxon>Gunneridae</taxon>
        <taxon>Pentapetalae</taxon>
        <taxon>rosids</taxon>
        <taxon>fabids</taxon>
        <taxon>Fabales</taxon>
        <taxon>Fabaceae</taxon>
        <taxon>Papilionoideae</taxon>
        <taxon>50 kb inversion clade</taxon>
        <taxon>NPAAA clade</taxon>
        <taxon>Hologalegina</taxon>
        <taxon>IRL clade</taxon>
        <taxon>Fabeae</taxon>
        <taxon>Vicia</taxon>
    </lineage>
</organism>
<dbReference type="InterPro" id="IPR008802">
    <property type="entry name" value="REF"/>
</dbReference>
<protein>
    <submittedName>
        <fullName evidence="3">Uncharacterized protein</fullName>
    </submittedName>
</protein>
<dbReference type="PANTHER" id="PTHR33732:SF9">
    <property type="entry name" value="REF_SRPP-LIKE PROTEIN OS05G0151300_LOC_OS05G05940"/>
    <property type="match status" value="1"/>
</dbReference>
<evidence type="ECO:0000256" key="2">
    <source>
        <dbReference type="SAM" id="MobiDB-lite"/>
    </source>
</evidence>
<feature type="compositionally biased region" description="Polar residues" evidence="2">
    <location>
        <begin position="1"/>
        <end position="10"/>
    </location>
</feature>
<comment type="similarity">
    <text evidence="1">Belongs to the REF/SRPP family.</text>
</comment>
<reference evidence="3 4" key="1">
    <citation type="submission" date="2023-01" db="EMBL/GenBank/DDBJ databases">
        <authorList>
            <person name="Kreplak J."/>
        </authorList>
    </citation>
    <scope>NUCLEOTIDE SEQUENCE [LARGE SCALE GENOMIC DNA]</scope>
</reference>
<keyword evidence="4" id="KW-1185">Reference proteome</keyword>
<proteinExistence type="inferred from homology"/>
<evidence type="ECO:0000313" key="4">
    <source>
        <dbReference type="Proteomes" id="UP001157006"/>
    </source>
</evidence>
<sequence length="127" mass="14492">MLDLQQNQHNKFLASKERSGPLKTGVDTVKEAVKTVINKFHQVPVKLLKYVDRKKVSTQARSVVTEVRRAGVVESASGLAKTVYSKYEPKAEAPPLFRLRRREMRTLLMKTREIIGRMSASGGRRRR</sequence>
<dbReference type="Proteomes" id="UP001157006">
    <property type="component" value="Unassembled WGS sequence"/>
</dbReference>
<dbReference type="EMBL" id="CATIWC010002993">
    <property type="protein sequence ID" value="CAI8585119.1"/>
    <property type="molecule type" value="Genomic_DNA"/>
</dbReference>
<accession>A0AAV0YH68</accession>
<dbReference type="AlphaFoldDB" id="A0AAV0YH68"/>
<name>A0AAV0YH68_VICFA</name>
<dbReference type="Pfam" id="PF05755">
    <property type="entry name" value="REF"/>
    <property type="match status" value="1"/>
</dbReference>
<evidence type="ECO:0000313" key="3">
    <source>
        <dbReference type="EMBL" id="CAI8585119.1"/>
    </source>
</evidence>
<comment type="caution">
    <text evidence="3">The sequence shown here is derived from an EMBL/GenBank/DDBJ whole genome shotgun (WGS) entry which is preliminary data.</text>
</comment>
<dbReference type="PANTHER" id="PTHR33732">
    <property type="entry name" value="REF/SRPP-LIKE PROTEIN OS05G0151300/LOC_OS05G05940"/>
    <property type="match status" value="1"/>
</dbReference>
<feature type="region of interest" description="Disordered" evidence="2">
    <location>
        <begin position="1"/>
        <end position="24"/>
    </location>
</feature>
<evidence type="ECO:0000256" key="1">
    <source>
        <dbReference type="ARBA" id="ARBA00009737"/>
    </source>
</evidence>
<gene>
    <name evidence="3" type="ORF">VFH_U108840</name>
</gene>